<comment type="caution">
    <text evidence="1">The sequence shown here is derived from an EMBL/GenBank/DDBJ whole genome shotgun (WGS) entry which is preliminary data.</text>
</comment>
<sequence length="214" mass="25413">MFYIIKGKEPVSLTKYKKEKFAYFDGFRNKDDIRHALLQEQGYLCAYCMRRINYSDDLTIEHYIPQSKLDRIGALNYQIMLGVCKTDRNCEFKNQTCDSHRRNCDLTINPWIQSSINEIEYEEHTGKITSKNNRIKIDLEVTLNLNCLESRLPLNRKAALDSLKSFISKQYKCGTWTTTILRKIKDYYTEKDTNGKYKEYIGILIWYLDKRLHS</sequence>
<dbReference type="EMBL" id="JACRSU010000002">
    <property type="protein sequence ID" value="MBC8540858.1"/>
    <property type="molecule type" value="Genomic_DNA"/>
</dbReference>
<dbReference type="Gene3D" id="1.10.30.50">
    <property type="match status" value="1"/>
</dbReference>
<dbReference type="Proteomes" id="UP000611762">
    <property type="component" value="Unassembled WGS sequence"/>
</dbReference>
<evidence type="ECO:0000313" key="2">
    <source>
        <dbReference type="Proteomes" id="UP000611762"/>
    </source>
</evidence>
<accession>A0A926HYX6</accession>
<protein>
    <submittedName>
        <fullName evidence="1">TIGR02646 family protein</fullName>
    </submittedName>
</protein>
<proteinExistence type="predicted"/>
<name>A0A926HYX6_9FIRM</name>
<dbReference type="AlphaFoldDB" id="A0A926HYX6"/>
<reference evidence="1" key="1">
    <citation type="submission" date="2020-08" db="EMBL/GenBank/DDBJ databases">
        <title>Genome public.</title>
        <authorList>
            <person name="Liu C."/>
            <person name="Sun Q."/>
        </authorList>
    </citation>
    <scope>NUCLEOTIDE SEQUENCE</scope>
    <source>
        <strain evidence="1">H8</strain>
    </source>
</reference>
<evidence type="ECO:0000313" key="1">
    <source>
        <dbReference type="EMBL" id="MBC8540858.1"/>
    </source>
</evidence>
<keyword evidence="2" id="KW-1185">Reference proteome</keyword>
<gene>
    <name evidence="1" type="ORF">H8698_07690</name>
</gene>
<organism evidence="1 2">
    <name type="scientific">Congzhengia minquanensis</name>
    <dbReference type="NCBI Taxonomy" id="2763657"/>
    <lineage>
        <taxon>Bacteria</taxon>
        <taxon>Bacillati</taxon>
        <taxon>Bacillota</taxon>
        <taxon>Clostridia</taxon>
        <taxon>Eubacteriales</taxon>
        <taxon>Oscillospiraceae</taxon>
        <taxon>Congzhengia</taxon>
    </lineage>
</organism>
<dbReference type="RefSeq" id="WP_249312054.1">
    <property type="nucleotide sequence ID" value="NZ_JACRSU010000002.1"/>
</dbReference>